<dbReference type="EMBL" id="KF900898">
    <property type="protein sequence ID" value="AIF10711.1"/>
    <property type="molecule type" value="Genomic_DNA"/>
</dbReference>
<dbReference type="CDD" id="cd00761">
    <property type="entry name" value="Glyco_tranf_GTA_type"/>
    <property type="match status" value="1"/>
</dbReference>
<keyword evidence="5 6" id="KW-0472">Membrane</keyword>
<keyword evidence="3" id="KW-0328">Glycosyltransferase</keyword>
<keyword evidence="6" id="KW-0812">Transmembrane</keyword>
<evidence type="ECO:0000256" key="4">
    <source>
        <dbReference type="ARBA" id="ARBA00022679"/>
    </source>
</evidence>
<dbReference type="GO" id="GO:0016757">
    <property type="term" value="F:glycosyltransferase activity"/>
    <property type="evidence" value="ECO:0007669"/>
    <property type="project" value="UniProtKB-KW"/>
</dbReference>
<dbReference type="PANTHER" id="PTHR43646">
    <property type="entry name" value="GLYCOSYLTRANSFERASE"/>
    <property type="match status" value="1"/>
</dbReference>
<evidence type="ECO:0000256" key="3">
    <source>
        <dbReference type="ARBA" id="ARBA00022676"/>
    </source>
</evidence>
<keyword evidence="4 8" id="KW-0808">Transferase</keyword>
<evidence type="ECO:0000313" key="8">
    <source>
        <dbReference type="EMBL" id="AIF10711.1"/>
    </source>
</evidence>
<dbReference type="Gene3D" id="3.90.550.10">
    <property type="entry name" value="Spore Coat Polysaccharide Biosynthesis Protein SpsA, Chain A"/>
    <property type="match status" value="1"/>
</dbReference>
<organism evidence="8">
    <name type="scientific">uncultured marine thaumarchaeote KM3_46_H07</name>
    <dbReference type="NCBI Taxonomy" id="1456163"/>
    <lineage>
        <taxon>Archaea</taxon>
        <taxon>Nitrososphaerota</taxon>
        <taxon>environmental samples</taxon>
    </lineage>
</organism>
<feature type="transmembrane region" description="Helical" evidence="6">
    <location>
        <begin position="284"/>
        <end position="308"/>
    </location>
</feature>
<keyword evidence="6" id="KW-1133">Transmembrane helix</keyword>
<feature type="domain" description="Glycosyltransferase 2-like" evidence="7">
    <location>
        <begin position="48"/>
        <end position="219"/>
    </location>
</feature>
<sequence>MILSTFVEIVIPIVALSWFAILLFRIFSYFKIDKLNLKDKPFSQPLISIIIPARNEHLNIKRCLQSIKNQSYSNFEVIVVDDNSTDDTYKIAEQFCKQDDRFTIMKINHDNPGWVGKNYACHEGYKNSNGSILLFIDADTEHHPDSVISSFSYMQQNNLDVLTMFPQLICSDFWGKLILPILISMINILYSPLLLNSKRTPVAYLVGGFILIKKQIYDSVGGHESVKSSFVEDKSLGERIKKSGFNLKLVRSNNLVTTYSNIGYSNNINAIQRATSASFIQSHFIIGLLSIFLAFTSLVLPYFLLIFINSLQFPYSILILLTIVFMSMSYLIEFADIHHSKFYVLFQPLTNLILFFSMIVSVFKIYSNSKFIWRDRSYTKK</sequence>
<reference evidence="8" key="1">
    <citation type="journal article" date="2014" name="Genome Biol. Evol.">
        <title>Pangenome evidence for extensive interdomain horizontal transfer affecting lineage core and shell genes in uncultured planktonic thaumarchaeota and euryarchaeota.</title>
        <authorList>
            <person name="Deschamps P."/>
            <person name="Zivanovic Y."/>
            <person name="Moreira D."/>
            <person name="Rodriguez-Valera F."/>
            <person name="Lopez-Garcia P."/>
        </authorList>
    </citation>
    <scope>NUCLEOTIDE SEQUENCE</scope>
</reference>
<proteinExistence type="predicted"/>
<dbReference type="Pfam" id="PF00535">
    <property type="entry name" value="Glycos_transf_2"/>
    <property type="match status" value="1"/>
</dbReference>
<feature type="transmembrane region" description="Helical" evidence="6">
    <location>
        <begin position="315"/>
        <end position="332"/>
    </location>
</feature>
<comment type="subcellular location">
    <subcellularLocation>
        <location evidence="1">Cell membrane</location>
    </subcellularLocation>
</comment>
<keyword evidence="2" id="KW-1003">Cell membrane</keyword>
<feature type="transmembrane region" description="Helical" evidence="6">
    <location>
        <begin position="173"/>
        <end position="195"/>
    </location>
</feature>
<evidence type="ECO:0000259" key="7">
    <source>
        <dbReference type="Pfam" id="PF00535"/>
    </source>
</evidence>
<evidence type="ECO:0000256" key="6">
    <source>
        <dbReference type="SAM" id="Phobius"/>
    </source>
</evidence>
<accession>A0A075H3E2</accession>
<protein>
    <submittedName>
        <fullName evidence="8">Glycosyl transferase family protein (CruC)</fullName>
    </submittedName>
</protein>
<evidence type="ECO:0000256" key="1">
    <source>
        <dbReference type="ARBA" id="ARBA00004236"/>
    </source>
</evidence>
<evidence type="ECO:0000256" key="5">
    <source>
        <dbReference type="ARBA" id="ARBA00023136"/>
    </source>
</evidence>
<dbReference type="SUPFAM" id="SSF53448">
    <property type="entry name" value="Nucleotide-diphospho-sugar transferases"/>
    <property type="match status" value="1"/>
</dbReference>
<dbReference type="InterPro" id="IPR029044">
    <property type="entry name" value="Nucleotide-diphossugar_trans"/>
</dbReference>
<dbReference type="InterPro" id="IPR001173">
    <property type="entry name" value="Glyco_trans_2-like"/>
</dbReference>
<dbReference type="GO" id="GO:0005886">
    <property type="term" value="C:plasma membrane"/>
    <property type="evidence" value="ECO:0007669"/>
    <property type="project" value="UniProtKB-SubCell"/>
</dbReference>
<name>A0A075H3E2_9ARCH</name>
<evidence type="ECO:0000256" key="2">
    <source>
        <dbReference type="ARBA" id="ARBA00022475"/>
    </source>
</evidence>
<feature type="transmembrane region" description="Helical" evidence="6">
    <location>
        <begin position="6"/>
        <end position="30"/>
    </location>
</feature>
<dbReference type="PANTHER" id="PTHR43646:SF2">
    <property type="entry name" value="GLYCOSYLTRANSFERASE 2-LIKE DOMAIN-CONTAINING PROTEIN"/>
    <property type="match status" value="1"/>
</dbReference>
<dbReference type="AlphaFoldDB" id="A0A075H3E2"/>
<feature type="transmembrane region" description="Helical" evidence="6">
    <location>
        <begin position="344"/>
        <end position="366"/>
    </location>
</feature>
<gene>
    <name evidence="8" type="primary">cruC</name>
</gene>